<gene>
    <name evidence="2" type="ORF">HETIRDRAFT_172543</name>
</gene>
<dbReference type="GeneID" id="20668403"/>
<dbReference type="KEGG" id="hir:HETIRDRAFT_172543"/>
<keyword evidence="3" id="KW-1185">Reference proteome</keyword>
<dbReference type="EMBL" id="KI925461">
    <property type="protein sequence ID" value="ETW78972.1"/>
    <property type="molecule type" value="Genomic_DNA"/>
</dbReference>
<dbReference type="RefSeq" id="XP_009549254.1">
    <property type="nucleotide sequence ID" value="XM_009550959.1"/>
</dbReference>
<dbReference type="AlphaFoldDB" id="W4JZJ7"/>
<accession>W4JZJ7</accession>
<evidence type="ECO:0000313" key="2">
    <source>
        <dbReference type="EMBL" id="ETW78972.1"/>
    </source>
</evidence>
<protein>
    <submittedName>
        <fullName evidence="2">Uncharacterized protein</fullName>
    </submittedName>
</protein>
<organism evidence="2 3">
    <name type="scientific">Heterobasidion irregulare (strain TC 32-1)</name>
    <dbReference type="NCBI Taxonomy" id="747525"/>
    <lineage>
        <taxon>Eukaryota</taxon>
        <taxon>Fungi</taxon>
        <taxon>Dikarya</taxon>
        <taxon>Basidiomycota</taxon>
        <taxon>Agaricomycotina</taxon>
        <taxon>Agaricomycetes</taxon>
        <taxon>Russulales</taxon>
        <taxon>Bondarzewiaceae</taxon>
        <taxon>Heterobasidion</taxon>
        <taxon>Heterobasidion annosum species complex</taxon>
    </lineage>
</organism>
<reference evidence="2 3" key="1">
    <citation type="journal article" date="2012" name="New Phytol.">
        <title>Insight into trade-off between wood decay and parasitism from the genome of a fungal forest pathogen.</title>
        <authorList>
            <person name="Olson A."/>
            <person name="Aerts A."/>
            <person name="Asiegbu F."/>
            <person name="Belbahri L."/>
            <person name="Bouzid O."/>
            <person name="Broberg A."/>
            <person name="Canback B."/>
            <person name="Coutinho P.M."/>
            <person name="Cullen D."/>
            <person name="Dalman K."/>
            <person name="Deflorio G."/>
            <person name="van Diepen L.T."/>
            <person name="Dunand C."/>
            <person name="Duplessis S."/>
            <person name="Durling M."/>
            <person name="Gonthier P."/>
            <person name="Grimwood J."/>
            <person name="Fossdal C.G."/>
            <person name="Hansson D."/>
            <person name="Henrissat B."/>
            <person name="Hietala A."/>
            <person name="Himmelstrand K."/>
            <person name="Hoffmeister D."/>
            <person name="Hogberg N."/>
            <person name="James T.Y."/>
            <person name="Karlsson M."/>
            <person name="Kohler A."/>
            <person name="Kues U."/>
            <person name="Lee Y.H."/>
            <person name="Lin Y.C."/>
            <person name="Lind M."/>
            <person name="Lindquist E."/>
            <person name="Lombard V."/>
            <person name="Lucas S."/>
            <person name="Lunden K."/>
            <person name="Morin E."/>
            <person name="Murat C."/>
            <person name="Park J."/>
            <person name="Raffaello T."/>
            <person name="Rouze P."/>
            <person name="Salamov A."/>
            <person name="Schmutz J."/>
            <person name="Solheim H."/>
            <person name="Stahlberg J."/>
            <person name="Velez H."/>
            <person name="de Vries R.P."/>
            <person name="Wiebenga A."/>
            <person name="Woodward S."/>
            <person name="Yakovlev I."/>
            <person name="Garbelotto M."/>
            <person name="Martin F."/>
            <person name="Grigoriev I.V."/>
            <person name="Stenlid J."/>
        </authorList>
    </citation>
    <scope>NUCLEOTIDE SEQUENCE [LARGE SCALE GENOMIC DNA]</scope>
    <source>
        <strain evidence="2 3">TC 32-1</strain>
    </source>
</reference>
<dbReference type="HOGENOM" id="CLU_2942033_0_0_1"/>
<proteinExistence type="predicted"/>
<name>W4JZJ7_HETIT</name>
<dbReference type="InParanoid" id="W4JZJ7"/>
<sequence>MTTQGHKYKDPQLIRSDQDRTSTSRVFCHLAIGLEEVECSFLSGALTTSQAGGRRADMAQ</sequence>
<dbReference type="Proteomes" id="UP000030671">
    <property type="component" value="Unassembled WGS sequence"/>
</dbReference>
<evidence type="ECO:0000313" key="3">
    <source>
        <dbReference type="Proteomes" id="UP000030671"/>
    </source>
</evidence>
<feature type="compositionally biased region" description="Basic and acidic residues" evidence="1">
    <location>
        <begin position="7"/>
        <end position="21"/>
    </location>
</feature>
<evidence type="ECO:0000256" key="1">
    <source>
        <dbReference type="SAM" id="MobiDB-lite"/>
    </source>
</evidence>
<feature type="region of interest" description="Disordered" evidence="1">
    <location>
        <begin position="1"/>
        <end position="21"/>
    </location>
</feature>